<dbReference type="InterPro" id="IPR024290">
    <property type="entry name" value="SICA_extracell_a"/>
</dbReference>
<sequence>MKEVFEDMMDNILEDGFNDKGHCSEAGQEWEKELCKLLLRIFLWIDGFEQHVEPGEPGSLKYTTWKKRDDSGVTPEQRDLQPYYRCLLGNVTIIKMLGRHCSFNTVAPVIGSKRESVRQSFGDMSDGNEICKDVDVGSLNLGGMFMWGEIKKWIDVYGSTGNDGKRMLSTEIKGHNKLHRIKNEGQAEKYCHGRKKEKEIKKETLQKLNIKADNDVELSLEEEKEPSVGRKALDELVRQVKEVLRTAGLARKEDLDEEELMQKLKEVVNEAIYKVLPPQQQQQQVQGNECKGALCDRLSCIAHKWKNIRGHGTSVRMNIFYYN</sequence>
<keyword evidence="3" id="KW-1185">Reference proteome</keyword>
<dbReference type="VEuPathDB" id="PlasmoDB:PCOAH_00004020"/>
<evidence type="ECO:0000313" key="2">
    <source>
        <dbReference type="EMBL" id="ANQ06014.1"/>
    </source>
</evidence>
<protein>
    <submittedName>
        <fullName evidence="2">SICA-like antigen</fullName>
    </submittedName>
</protein>
<gene>
    <name evidence="2" type="ORF">PCOAH_00004020</name>
</gene>
<dbReference type="Pfam" id="PF12887">
    <property type="entry name" value="SICA_alpha"/>
    <property type="match status" value="1"/>
</dbReference>
<organism evidence="2 3">
    <name type="scientific">Plasmodium coatneyi</name>
    <dbReference type="NCBI Taxonomy" id="208452"/>
    <lineage>
        <taxon>Eukaryota</taxon>
        <taxon>Sar</taxon>
        <taxon>Alveolata</taxon>
        <taxon>Apicomplexa</taxon>
        <taxon>Aconoidasida</taxon>
        <taxon>Haemosporida</taxon>
        <taxon>Plasmodiidae</taxon>
        <taxon>Plasmodium</taxon>
    </lineage>
</organism>
<dbReference type="RefSeq" id="XP_019912709.1">
    <property type="nucleotide sequence ID" value="XM_020057217.1"/>
</dbReference>
<reference evidence="3" key="1">
    <citation type="submission" date="2016-06" db="EMBL/GenBank/DDBJ databases">
        <title>First high quality genome sequence of Plasmodium coatneyi using continuous long reads from single molecule, real-time sequencing.</title>
        <authorList>
            <person name="Chien J.-T."/>
            <person name="Pakala S.B."/>
            <person name="Geraldo J.A."/>
            <person name="Lapp S.A."/>
            <person name="Barnwell J.W."/>
            <person name="Kissinger J.C."/>
            <person name="Galinski M.R."/>
            <person name="Humphrey J.C."/>
        </authorList>
    </citation>
    <scope>NUCLEOTIDE SEQUENCE [LARGE SCALE GENOMIC DNA]</scope>
    <source>
        <strain evidence="3">Hackeri</strain>
    </source>
</reference>
<dbReference type="AlphaFoldDB" id="A0A1B1DTF1"/>
<dbReference type="GeneID" id="30907122"/>
<evidence type="ECO:0000259" key="1">
    <source>
        <dbReference type="Pfam" id="PF12887"/>
    </source>
</evidence>
<proteinExistence type="predicted"/>
<accession>A0A1B1DTF1</accession>
<name>A0A1B1DTF1_9APIC</name>
<feature type="domain" description="Schizont-infected cell agglutination extracellular alpha" evidence="1">
    <location>
        <begin position="1"/>
        <end position="153"/>
    </location>
</feature>
<dbReference type="EMBL" id="CP016240">
    <property type="protein sequence ID" value="ANQ06014.1"/>
    <property type="molecule type" value="Genomic_DNA"/>
</dbReference>
<evidence type="ECO:0000313" key="3">
    <source>
        <dbReference type="Proteomes" id="UP000092716"/>
    </source>
</evidence>
<dbReference type="Proteomes" id="UP000092716">
    <property type="component" value="Chromosome 2"/>
</dbReference>
<dbReference type="KEGG" id="pcot:PCOAH_00004020"/>